<accession>A0A699IKE4</accession>
<reference evidence="2" key="1">
    <citation type="journal article" date="2019" name="Sci. Rep.">
        <title>Draft genome of Tanacetum cinerariifolium, the natural source of mosquito coil.</title>
        <authorList>
            <person name="Yamashiro T."/>
            <person name="Shiraishi A."/>
            <person name="Satake H."/>
            <person name="Nakayama K."/>
        </authorList>
    </citation>
    <scope>NUCLEOTIDE SEQUENCE</scope>
</reference>
<protein>
    <submittedName>
        <fullName evidence="2">Uncharacterized protein</fullName>
    </submittedName>
</protein>
<dbReference type="EMBL" id="BKCJ010303862">
    <property type="protein sequence ID" value="GEZ63823.1"/>
    <property type="molecule type" value="Genomic_DNA"/>
</dbReference>
<dbReference type="InterPro" id="IPR039537">
    <property type="entry name" value="Retrotran_Ty1/copia-like"/>
</dbReference>
<evidence type="ECO:0000256" key="1">
    <source>
        <dbReference type="SAM" id="MobiDB-lite"/>
    </source>
</evidence>
<dbReference type="InterPro" id="IPR012337">
    <property type="entry name" value="RNaseH-like_sf"/>
</dbReference>
<comment type="caution">
    <text evidence="2">The sequence shown here is derived from an EMBL/GenBank/DDBJ whole genome shotgun (WGS) entry which is preliminary data.</text>
</comment>
<proteinExistence type="predicted"/>
<name>A0A699IKE4_TANCI</name>
<dbReference type="PANTHER" id="PTHR42648:SF32">
    <property type="entry name" value="RIBONUCLEASE H-LIKE DOMAIN, GAG-PRE-INTEGRASE DOMAIN PROTEIN-RELATED"/>
    <property type="match status" value="1"/>
</dbReference>
<sequence>MSYLIDYREIDGGYVAFGGNPKGGKITKNVPLKLFVTDDYSRFTWVFFLATKDETSGILKSFITRIENLVDHKRRNKTLIKDTRTMLADFKLPTTFLAEAVNTACYVQNRVLVVKPHNKTSYELFHGTQSNSFAGTKASYNACQARKETEPVKDYILLPLWTTDLPFSQDPKSSHDDGSKPLSDDGKSSTIDAAGTNKDNELPLDPNMPALEDVSIFNFSSNDEDDGRMADMNNLDTRI</sequence>
<dbReference type="AlphaFoldDB" id="A0A699IKE4"/>
<feature type="compositionally biased region" description="Basic and acidic residues" evidence="1">
    <location>
        <begin position="172"/>
        <end position="187"/>
    </location>
</feature>
<feature type="region of interest" description="Disordered" evidence="1">
    <location>
        <begin position="168"/>
        <end position="239"/>
    </location>
</feature>
<evidence type="ECO:0000313" key="2">
    <source>
        <dbReference type="EMBL" id="GEZ63823.1"/>
    </source>
</evidence>
<dbReference type="SUPFAM" id="SSF53098">
    <property type="entry name" value="Ribonuclease H-like"/>
    <property type="match status" value="1"/>
</dbReference>
<gene>
    <name evidence="2" type="ORF">Tci_535796</name>
</gene>
<organism evidence="2">
    <name type="scientific">Tanacetum cinerariifolium</name>
    <name type="common">Dalmatian daisy</name>
    <name type="synonym">Chrysanthemum cinerariifolium</name>
    <dbReference type="NCBI Taxonomy" id="118510"/>
    <lineage>
        <taxon>Eukaryota</taxon>
        <taxon>Viridiplantae</taxon>
        <taxon>Streptophyta</taxon>
        <taxon>Embryophyta</taxon>
        <taxon>Tracheophyta</taxon>
        <taxon>Spermatophyta</taxon>
        <taxon>Magnoliopsida</taxon>
        <taxon>eudicotyledons</taxon>
        <taxon>Gunneridae</taxon>
        <taxon>Pentapetalae</taxon>
        <taxon>asterids</taxon>
        <taxon>campanulids</taxon>
        <taxon>Asterales</taxon>
        <taxon>Asteraceae</taxon>
        <taxon>Asteroideae</taxon>
        <taxon>Anthemideae</taxon>
        <taxon>Anthemidinae</taxon>
        <taxon>Tanacetum</taxon>
    </lineage>
</organism>
<dbReference type="PANTHER" id="PTHR42648">
    <property type="entry name" value="TRANSPOSASE, PUTATIVE-RELATED"/>
    <property type="match status" value="1"/>
</dbReference>